<evidence type="ECO:0000256" key="1">
    <source>
        <dbReference type="SAM" id="MobiDB-lite"/>
    </source>
</evidence>
<name>A0A7X9RVF1_9BACT</name>
<accession>A0A7X9RVF1</accession>
<dbReference type="EMBL" id="JABANE010000040">
    <property type="protein sequence ID" value="NME69354.1"/>
    <property type="molecule type" value="Genomic_DNA"/>
</dbReference>
<evidence type="ECO:0000259" key="3">
    <source>
        <dbReference type="Pfam" id="PF00691"/>
    </source>
</evidence>
<reference evidence="4 5" key="1">
    <citation type="submission" date="2020-04" db="EMBL/GenBank/DDBJ databases">
        <title>Flammeovirga sp. SR4, a novel species isolated from seawater.</title>
        <authorList>
            <person name="Wang X."/>
        </authorList>
    </citation>
    <scope>NUCLEOTIDE SEQUENCE [LARGE SCALE GENOMIC DNA]</scope>
    <source>
        <strain evidence="4 5">ATCC 23126</strain>
    </source>
</reference>
<proteinExistence type="predicted"/>
<dbReference type="InterPro" id="IPR036737">
    <property type="entry name" value="OmpA-like_sf"/>
</dbReference>
<evidence type="ECO:0000313" key="5">
    <source>
        <dbReference type="Proteomes" id="UP000576082"/>
    </source>
</evidence>
<dbReference type="Pfam" id="PF00691">
    <property type="entry name" value="OmpA"/>
    <property type="match status" value="1"/>
</dbReference>
<keyword evidence="2" id="KW-0732">Signal</keyword>
<dbReference type="SUPFAM" id="SSF103088">
    <property type="entry name" value="OmpA-like"/>
    <property type="match status" value="1"/>
</dbReference>
<feature type="chain" id="PRO_5031567121" evidence="2">
    <location>
        <begin position="20"/>
        <end position="672"/>
    </location>
</feature>
<dbReference type="RefSeq" id="WP_169657631.1">
    <property type="nucleotide sequence ID" value="NZ_JABANE010000040.1"/>
</dbReference>
<evidence type="ECO:0000256" key="2">
    <source>
        <dbReference type="SAM" id="SignalP"/>
    </source>
</evidence>
<dbReference type="Gene3D" id="3.30.1330.60">
    <property type="entry name" value="OmpA-like domain"/>
    <property type="match status" value="1"/>
</dbReference>
<feature type="region of interest" description="Disordered" evidence="1">
    <location>
        <begin position="324"/>
        <end position="345"/>
    </location>
</feature>
<keyword evidence="5" id="KW-1185">Reference proteome</keyword>
<evidence type="ECO:0000313" key="4">
    <source>
        <dbReference type="EMBL" id="NME69354.1"/>
    </source>
</evidence>
<feature type="signal peptide" evidence="2">
    <location>
        <begin position="1"/>
        <end position="19"/>
    </location>
</feature>
<feature type="domain" description="OmpA-like" evidence="3">
    <location>
        <begin position="563"/>
        <end position="650"/>
    </location>
</feature>
<dbReference type="Proteomes" id="UP000576082">
    <property type="component" value="Unassembled WGS sequence"/>
</dbReference>
<organism evidence="4 5">
    <name type="scientific">Flammeovirga aprica JL-4</name>
    <dbReference type="NCBI Taxonomy" id="694437"/>
    <lineage>
        <taxon>Bacteria</taxon>
        <taxon>Pseudomonadati</taxon>
        <taxon>Bacteroidota</taxon>
        <taxon>Cytophagia</taxon>
        <taxon>Cytophagales</taxon>
        <taxon>Flammeovirgaceae</taxon>
        <taxon>Flammeovirga</taxon>
    </lineage>
</organism>
<gene>
    <name evidence="4" type="ORF">HHU12_15365</name>
</gene>
<protein>
    <submittedName>
        <fullName evidence="4">OmpA family protein</fullName>
    </submittedName>
</protein>
<comment type="caution">
    <text evidence="4">The sequence shown here is derived from an EMBL/GenBank/DDBJ whole genome shotgun (WGS) entry which is preliminary data.</text>
</comment>
<dbReference type="AlphaFoldDB" id="A0A7X9RVF1"/>
<dbReference type="InterPro" id="IPR006665">
    <property type="entry name" value="OmpA-like"/>
</dbReference>
<sequence length="672" mass="72247">MSKSILITLTFLFSHLLFAQKGKLGDQSITGKDNIVNEFTTLTQDIKEGSTLISVKDIQINANQRFQRPLGKGDLIMIIQIQGALMDAEEDSISYGEIIDYKNCGNWEFQEVASIKDSTIYLKEKIKYSYSKEGKTQIVRVPRYDNLILKEVATLTTEGWNGEYGGVLAIEVAKDLVIRNKARITATGLGFRGGRTNTAAQYQSTELVNHAVMNYRSFSPFIGAEKGEGIAGWYKEYNHLYNGKYGRGAAANAGGGGNSHNAGGGGGANAGLIQDWTGNGNPDITVEKWQKAWALEKDLTPYSISSGGGRGGYSFSFKRSNAFKKGPGSRSWAGDNRQNNGGLGGRPLDYSSGKLFLGGGGGAGDTNNFNGTSGGNGGGIVYILCHRNIYGARNGISLIEANGEEALTTTINKSTSGHRAGDAPGGGGGGGVIILDNKGIIEHIIATANGGNGGSQMIIYMAEAEGPGGGGGGGYVAANNTYSSVVLETFGGLNGITNANGHKEFLPNGATFGGIGVIAQISNYSFTSKQVIQGADKLVFSKKKEISFDHISENESHILFNMYFEKRSDRITKFSDELLDQLVLHLKKNTKLKIHFSVFCNEHDNESDNIKLSRKRGKSLQQFLIKNKINKERISFEGLGSHSETNADTETIGDENSHTEYVLGTKPYKKTL</sequence>